<dbReference type="STRING" id="1188319.OYT1_01396"/>
<evidence type="ECO:0000313" key="2">
    <source>
        <dbReference type="Proteomes" id="UP000033070"/>
    </source>
</evidence>
<dbReference type="Gene3D" id="3.30.460.10">
    <property type="entry name" value="Beta Polymerase, domain 2"/>
    <property type="match status" value="1"/>
</dbReference>
<dbReference type="InterPro" id="IPR043519">
    <property type="entry name" value="NT_sf"/>
</dbReference>
<dbReference type="CDD" id="cd05403">
    <property type="entry name" value="NT_KNTase_like"/>
    <property type="match status" value="1"/>
</dbReference>
<dbReference type="Proteomes" id="UP000033070">
    <property type="component" value="Chromosome"/>
</dbReference>
<evidence type="ECO:0008006" key="3">
    <source>
        <dbReference type="Google" id="ProtNLM"/>
    </source>
</evidence>
<reference evidence="1 2" key="1">
    <citation type="submission" date="2018-06" db="EMBL/GenBank/DDBJ databases">
        <title>OYT1 Genome Sequencing.</title>
        <authorList>
            <person name="Kato S."/>
            <person name="Itoh T."/>
            <person name="Ohkuma M."/>
        </authorList>
    </citation>
    <scope>NUCLEOTIDE SEQUENCE [LARGE SCALE GENOMIC DNA]</scope>
    <source>
        <strain evidence="1 2">OYT1</strain>
    </source>
</reference>
<dbReference type="RefSeq" id="WP_062626582.1">
    <property type="nucleotide sequence ID" value="NZ_AP018738.1"/>
</dbReference>
<keyword evidence="2" id="KW-1185">Reference proteome</keyword>
<dbReference type="KEGG" id="fam:OYT1_ch2471"/>
<dbReference type="AlphaFoldDB" id="A0A2Z6GFH1"/>
<evidence type="ECO:0000313" key="1">
    <source>
        <dbReference type="EMBL" id="BBE51984.1"/>
    </source>
</evidence>
<dbReference type="EMBL" id="AP018738">
    <property type="protein sequence ID" value="BBE51984.1"/>
    <property type="molecule type" value="Genomic_DNA"/>
</dbReference>
<accession>A0A2Z6GFH1</accession>
<protein>
    <recommendedName>
        <fullName evidence="3">Polymerase nucleotidyl transferase domain-containing protein</fullName>
    </recommendedName>
</protein>
<proteinExistence type="predicted"/>
<sequence>MIAQYIQPEVAAIMPKVVDQILRTLGESVDRIVLHGSAIKEGAFRTGESDIDVVVMLKPDHTVSFRDQLNVQRLIESALDIESWTHIEINYMTGERVYRYKNFKLCYQGGVAHGVIFFDSGRIDDNICTAAALTMEEARQEISHHYLQQSWIWLGEAHPLLHRSTWSASRAACRAFHSVLVTHDFDVAPKLIRWHLPVLFDAACRFNPALSQLSSSVSAVPPDLASFDLVDYDEATPELSIQARRQVIAQAMRIARRVERILGLKVSHARHPPFHPKHNKEGRHE</sequence>
<dbReference type="SUPFAM" id="SSF81301">
    <property type="entry name" value="Nucleotidyltransferase"/>
    <property type="match status" value="1"/>
</dbReference>
<gene>
    <name evidence="1" type="ORF">OYT1_ch2471</name>
</gene>
<organism evidence="1 2">
    <name type="scientific">Ferriphaselus amnicola</name>
    <dbReference type="NCBI Taxonomy" id="1188319"/>
    <lineage>
        <taxon>Bacteria</taxon>
        <taxon>Pseudomonadati</taxon>
        <taxon>Pseudomonadota</taxon>
        <taxon>Betaproteobacteria</taxon>
        <taxon>Nitrosomonadales</taxon>
        <taxon>Gallionellaceae</taxon>
        <taxon>Ferriphaselus</taxon>
    </lineage>
</organism>
<name>A0A2Z6GFH1_9PROT</name>